<dbReference type="RefSeq" id="WP_344774190.1">
    <property type="nucleotide sequence ID" value="NZ_BAABAH010000004.1"/>
</dbReference>
<accession>A0ABP7ICG7</accession>
<dbReference type="EMBL" id="BAABAH010000004">
    <property type="protein sequence ID" value="GAA3814984.1"/>
    <property type="molecule type" value="Genomic_DNA"/>
</dbReference>
<reference evidence="3" key="1">
    <citation type="journal article" date="2019" name="Int. J. Syst. Evol. Microbiol.">
        <title>The Global Catalogue of Microorganisms (GCM) 10K type strain sequencing project: providing services to taxonomists for standard genome sequencing and annotation.</title>
        <authorList>
            <consortium name="The Broad Institute Genomics Platform"/>
            <consortium name="The Broad Institute Genome Sequencing Center for Infectious Disease"/>
            <person name="Wu L."/>
            <person name="Ma J."/>
        </authorList>
    </citation>
    <scope>NUCLEOTIDE SEQUENCE [LARGE SCALE GENOMIC DNA]</scope>
    <source>
        <strain evidence="3">JCM 16953</strain>
    </source>
</reference>
<proteinExistence type="predicted"/>
<sequence>MPVVRVAAVGSGLVLLAGLLGGHPAANPSAGPTRADHQVSIDARIVSAGDRLFLTGTVVGSKDPVVLYRAAHCDQLESGEVRCDFQRAGTVDLEKGTYRAELQVPKATGLQHALFWQARVAGADTDVWRTYRLK</sequence>
<evidence type="ECO:0000313" key="2">
    <source>
        <dbReference type="EMBL" id="GAA3814984.1"/>
    </source>
</evidence>
<keyword evidence="3" id="KW-1185">Reference proteome</keyword>
<dbReference type="Proteomes" id="UP001501821">
    <property type="component" value="Unassembled WGS sequence"/>
</dbReference>
<protein>
    <submittedName>
        <fullName evidence="2">Uncharacterized protein</fullName>
    </submittedName>
</protein>
<feature type="signal peptide" evidence="1">
    <location>
        <begin position="1"/>
        <end position="25"/>
    </location>
</feature>
<comment type="caution">
    <text evidence="2">The sequence shown here is derived from an EMBL/GenBank/DDBJ whole genome shotgun (WGS) entry which is preliminary data.</text>
</comment>
<name>A0ABP7ICG7_9ACTN</name>
<organism evidence="2 3">
    <name type="scientific">Nocardioides panacisoli</name>
    <dbReference type="NCBI Taxonomy" id="627624"/>
    <lineage>
        <taxon>Bacteria</taxon>
        <taxon>Bacillati</taxon>
        <taxon>Actinomycetota</taxon>
        <taxon>Actinomycetes</taxon>
        <taxon>Propionibacteriales</taxon>
        <taxon>Nocardioidaceae</taxon>
        <taxon>Nocardioides</taxon>
    </lineage>
</organism>
<feature type="chain" id="PRO_5047319205" evidence="1">
    <location>
        <begin position="26"/>
        <end position="134"/>
    </location>
</feature>
<keyword evidence="1" id="KW-0732">Signal</keyword>
<evidence type="ECO:0000313" key="3">
    <source>
        <dbReference type="Proteomes" id="UP001501821"/>
    </source>
</evidence>
<gene>
    <name evidence="2" type="ORF">GCM10022242_16380</name>
</gene>
<evidence type="ECO:0000256" key="1">
    <source>
        <dbReference type="SAM" id="SignalP"/>
    </source>
</evidence>